<dbReference type="RefSeq" id="XP_009825896.1">
    <property type="nucleotide sequence ID" value="XM_009827594.1"/>
</dbReference>
<evidence type="ECO:0000259" key="2">
    <source>
        <dbReference type="Pfam" id="PF11510"/>
    </source>
</evidence>
<organism evidence="3">
    <name type="scientific">Aphanomyces astaci</name>
    <name type="common">Crayfish plague agent</name>
    <dbReference type="NCBI Taxonomy" id="112090"/>
    <lineage>
        <taxon>Eukaryota</taxon>
        <taxon>Sar</taxon>
        <taxon>Stramenopiles</taxon>
        <taxon>Oomycota</taxon>
        <taxon>Saprolegniomycetes</taxon>
        <taxon>Saprolegniales</taxon>
        <taxon>Verrucalvaceae</taxon>
        <taxon>Aphanomyces</taxon>
    </lineage>
</organism>
<dbReference type="InterPro" id="IPR039685">
    <property type="entry name" value="FANCE"/>
</dbReference>
<dbReference type="VEuPathDB" id="FungiDB:H257_03481"/>
<dbReference type="PANTHER" id="PTHR32094">
    <property type="entry name" value="FANCONI ANEMIA GROUP E PROTEIN"/>
    <property type="match status" value="1"/>
</dbReference>
<dbReference type="GO" id="GO:0043240">
    <property type="term" value="C:Fanconi anaemia nuclear complex"/>
    <property type="evidence" value="ECO:0007669"/>
    <property type="project" value="InterPro"/>
</dbReference>
<reference evidence="3" key="1">
    <citation type="submission" date="2013-12" db="EMBL/GenBank/DDBJ databases">
        <title>The Genome Sequence of Aphanomyces astaci APO3.</title>
        <authorList>
            <consortium name="The Broad Institute Genomics Platform"/>
            <person name="Russ C."/>
            <person name="Tyler B."/>
            <person name="van West P."/>
            <person name="Dieguez-Uribeondo J."/>
            <person name="Young S.K."/>
            <person name="Zeng Q."/>
            <person name="Gargeya S."/>
            <person name="Fitzgerald M."/>
            <person name="Abouelleil A."/>
            <person name="Alvarado L."/>
            <person name="Chapman S.B."/>
            <person name="Gainer-Dewar J."/>
            <person name="Goldberg J."/>
            <person name="Griggs A."/>
            <person name="Gujja S."/>
            <person name="Hansen M."/>
            <person name="Howarth C."/>
            <person name="Imamovic A."/>
            <person name="Ireland A."/>
            <person name="Larimer J."/>
            <person name="McCowan C."/>
            <person name="Murphy C."/>
            <person name="Pearson M."/>
            <person name="Poon T.W."/>
            <person name="Priest M."/>
            <person name="Roberts A."/>
            <person name="Saif S."/>
            <person name="Shea T."/>
            <person name="Sykes S."/>
            <person name="Wortman J."/>
            <person name="Nusbaum C."/>
            <person name="Birren B."/>
        </authorList>
    </citation>
    <scope>NUCLEOTIDE SEQUENCE [LARGE SCALE GENOMIC DNA]</scope>
    <source>
        <strain evidence="3">APO3</strain>
    </source>
</reference>
<gene>
    <name evidence="3" type="ORF">H257_03481</name>
</gene>
<dbReference type="PANTHER" id="PTHR32094:SF5">
    <property type="entry name" value="FANCONI ANEMIA GROUP E PROTEIN"/>
    <property type="match status" value="1"/>
</dbReference>
<feature type="domain" description="Fanconi Anaemia group E protein C-terminal" evidence="2">
    <location>
        <begin position="240"/>
        <end position="467"/>
    </location>
</feature>
<feature type="region of interest" description="Disordered" evidence="1">
    <location>
        <begin position="134"/>
        <end position="164"/>
    </location>
</feature>
<proteinExistence type="predicted"/>
<evidence type="ECO:0000256" key="1">
    <source>
        <dbReference type="SAM" id="MobiDB-lite"/>
    </source>
</evidence>
<sequence>MELRATLVAAAVKGGVHGVAAHIDDHVGDLHSYLSCVLDAQDLPLGVKRVIWSGMVHRATRFAAAMDATRTSHALTLISAVETDRYVNHLARLVFQAQKPPPPAAWMPSVDTCVIARMSVPTCNVSTGKRAVDVDLTKPSSPSTPSSKRIKVDDDHDSGIPAAPLDPIDPIDDITYLAMKMDKRASASQVSTSVPSSAPLPIEPLVLPDEILALVSSIKSTPSSSTTSDITSRCDAILHAASSLLQLPEYCSTVYLELLCSTLALTSLSDDAVLVLTTKLVEAKWTSYDTAVVLESTLLVRVQAATSAIPRSLLKALQVVATSLPHIAIDRILVPVLTSATANAPQCEAMTRLVRDGLGPSLTPLIVTRLIAANVLHSPHDRVLLVVQQIFNAKAPLAQDAIDLVVHALARAVSASPATTTASIKFASVLFTVVTKYSALCVRHRDALLAIATKCTSSMAKTALRAIDKLA</sequence>
<dbReference type="GO" id="GO:0036297">
    <property type="term" value="P:interstrand cross-link repair"/>
    <property type="evidence" value="ECO:0007669"/>
    <property type="project" value="InterPro"/>
</dbReference>
<dbReference type="GeneID" id="20805477"/>
<protein>
    <recommendedName>
        <fullName evidence="2">Fanconi Anaemia group E protein C-terminal domain-containing protein</fullName>
    </recommendedName>
</protein>
<dbReference type="EMBL" id="KI913119">
    <property type="protein sequence ID" value="ETV84204.1"/>
    <property type="molecule type" value="Genomic_DNA"/>
</dbReference>
<dbReference type="OrthoDB" id="3247158at2759"/>
<accession>W4GYW8</accession>
<name>W4GYW8_APHAT</name>
<feature type="compositionally biased region" description="Low complexity" evidence="1">
    <location>
        <begin position="137"/>
        <end position="147"/>
    </location>
</feature>
<dbReference type="AlphaFoldDB" id="W4GYW8"/>
<dbReference type="InterPro" id="IPR021025">
    <property type="entry name" value="Fanconi_anaemia_gr_E_prot_C"/>
</dbReference>
<dbReference type="STRING" id="112090.W4GYW8"/>
<evidence type="ECO:0000313" key="3">
    <source>
        <dbReference type="EMBL" id="ETV84204.1"/>
    </source>
</evidence>
<dbReference type="Pfam" id="PF11510">
    <property type="entry name" value="FA_FANCE"/>
    <property type="match status" value="1"/>
</dbReference>
<dbReference type="Gene3D" id="1.25.40.480">
    <property type="match status" value="1"/>
</dbReference>